<evidence type="ECO:0000313" key="12">
    <source>
        <dbReference type="EMBL" id="MQM22131.1"/>
    </source>
</evidence>
<feature type="transmembrane region" description="Helical" evidence="11">
    <location>
        <begin position="242"/>
        <end position="261"/>
    </location>
</feature>
<evidence type="ECO:0000256" key="3">
    <source>
        <dbReference type="ARBA" id="ARBA00022448"/>
    </source>
</evidence>
<feature type="non-terminal residue" evidence="12">
    <location>
        <position position="373"/>
    </location>
</feature>
<feature type="transmembrane region" description="Helical" evidence="11">
    <location>
        <begin position="181"/>
        <end position="200"/>
    </location>
</feature>
<feature type="non-terminal residue" evidence="12">
    <location>
        <position position="1"/>
    </location>
</feature>
<evidence type="ECO:0000256" key="7">
    <source>
        <dbReference type="ARBA" id="ARBA00022927"/>
    </source>
</evidence>
<evidence type="ECO:0000256" key="4">
    <source>
        <dbReference type="ARBA" id="ARBA00022692"/>
    </source>
</evidence>
<keyword evidence="7" id="KW-0653">Protein transport</keyword>
<evidence type="ECO:0000256" key="10">
    <source>
        <dbReference type="ARBA" id="ARBA00023170"/>
    </source>
</evidence>
<sequence length="373" mass="42239">LKAAIPAAHRRVLHVEGRRFRRLPGEAGLPSLPFALIRLPVSALLLLLLLPVAVVWGLGRVASGATVGFPTCDPMGSAWGKKGPVRAVRAWVWRQPRPVKAVMGLMVVAAALVLIWLVVHDRDNLFVAAETCHFAGVAVLVYKLAKNRTCAGLSLKTQELTAMFLAVRLYCSFVMEYNIHTVLDTATLVTTVWVIYMIRYKLRSSYMKEKDNFTLSYVIVPCALLALNIHPSLRRYHFLDRVAWAFCVYLEAVSVLPQLRVMQNTMVRVVESLTAHYVFALGVARFLSCAHWILQNLDGKGYLWTMFGIGLWPYMAIASEIVQTFILADFCYYYVKRLLDFLWKEILYSGYPLLQCEKQERRQALPLHSTFNG</sequence>
<evidence type="ECO:0000256" key="9">
    <source>
        <dbReference type="ARBA" id="ARBA00023136"/>
    </source>
</evidence>
<comment type="subcellular location">
    <subcellularLocation>
        <location evidence="1">Endoplasmic reticulum membrane</location>
        <topology evidence="1">Multi-pass membrane protein</topology>
    </subcellularLocation>
</comment>
<dbReference type="GO" id="GO:0016192">
    <property type="term" value="P:vesicle-mediated transport"/>
    <property type="evidence" value="ECO:0007669"/>
    <property type="project" value="UniProtKB-KW"/>
</dbReference>
<keyword evidence="3" id="KW-0813">Transport</keyword>
<evidence type="ECO:0000256" key="8">
    <source>
        <dbReference type="ARBA" id="ARBA00022989"/>
    </source>
</evidence>
<dbReference type="GO" id="GO:0015031">
    <property type="term" value="P:protein transport"/>
    <property type="evidence" value="ECO:0007669"/>
    <property type="project" value="UniProtKB-KW"/>
</dbReference>
<feature type="transmembrane region" description="Helical" evidence="11">
    <location>
        <begin position="273"/>
        <end position="294"/>
    </location>
</feature>
<dbReference type="PANTHER" id="PTHR10585">
    <property type="entry name" value="ER LUMEN PROTEIN RETAINING RECEPTOR"/>
    <property type="match status" value="1"/>
</dbReference>
<organism evidence="12 13">
    <name type="scientific">Colocasia esculenta</name>
    <name type="common">Wild taro</name>
    <name type="synonym">Arum esculentum</name>
    <dbReference type="NCBI Taxonomy" id="4460"/>
    <lineage>
        <taxon>Eukaryota</taxon>
        <taxon>Viridiplantae</taxon>
        <taxon>Streptophyta</taxon>
        <taxon>Embryophyta</taxon>
        <taxon>Tracheophyta</taxon>
        <taxon>Spermatophyta</taxon>
        <taxon>Magnoliopsida</taxon>
        <taxon>Liliopsida</taxon>
        <taxon>Araceae</taxon>
        <taxon>Aroideae</taxon>
        <taxon>Colocasieae</taxon>
        <taxon>Colocasia</taxon>
    </lineage>
</organism>
<keyword evidence="8 11" id="KW-1133">Transmembrane helix</keyword>
<dbReference type="OrthoDB" id="7694678at2759"/>
<feature type="transmembrane region" description="Helical" evidence="11">
    <location>
        <begin position="212"/>
        <end position="230"/>
    </location>
</feature>
<gene>
    <name evidence="12" type="ORF">Taro_055179</name>
</gene>
<evidence type="ECO:0000256" key="5">
    <source>
        <dbReference type="ARBA" id="ARBA00022824"/>
    </source>
</evidence>
<name>A0A843XST8_COLES</name>
<comment type="caution">
    <text evidence="12">The sequence shown here is derived from an EMBL/GenBank/DDBJ whole genome shotgun (WGS) entry which is preliminary data.</text>
</comment>
<dbReference type="GO" id="GO:0005789">
    <property type="term" value="C:endoplasmic reticulum membrane"/>
    <property type="evidence" value="ECO:0007669"/>
    <property type="project" value="UniProtKB-SubCell"/>
</dbReference>
<evidence type="ECO:0000256" key="11">
    <source>
        <dbReference type="SAM" id="Phobius"/>
    </source>
</evidence>
<comment type="similarity">
    <text evidence="2">Belongs to the ERD2 family.</text>
</comment>
<reference evidence="12" key="1">
    <citation type="submission" date="2017-07" db="EMBL/GenBank/DDBJ databases">
        <title>Taro Niue Genome Assembly and Annotation.</title>
        <authorList>
            <person name="Atibalentja N."/>
            <person name="Keating K."/>
            <person name="Fields C.J."/>
        </authorList>
    </citation>
    <scope>NUCLEOTIDE SEQUENCE</scope>
    <source>
        <strain evidence="12">Niue_2</strain>
        <tissue evidence="12">Leaf</tissue>
    </source>
</reference>
<feature type="transmembrane region" description="Helical" evidence="11">
    <location>
        <begin position="99"/>
        <end position="119"/>
    </location>
</feature>
<dbReference type="GO" id="GO:0006621">
    <property type="term" value="P:protein retention in ER lumen"/>
    <property type="evidence" value="ECO:0007669"/>
    <property type="project" value="InterPro"/>
</dbReference>
<evidence type="ECO:0000256" key="6">
    <source>
        <dbReference type="ARBA" id="ARBA00022892"/>
    </source>
</evidence>
<evidence type="ECO:0000313" key="13">
    <source>
        <dbReference type="Proteomes" id="UP000652761"/>
    </source>
</evidence>
<keyword evidence="9 11" id="KW-0472">Membrane</keyword>
<dbReference type="PRINTS" id="PR00660">
    <property type="entry name" value="ERLUMENR"/>
</dbReference>
<dbReference type="GO" id="GO:0046923">
    <property type="term" value="F:ER retention sequence binding"/>
    <property type="evidence" value="ECO:0007669"/>
    <property type="project" value="InterPro"/>
</dbReference>
<feature type="transmembrane region" description="Helical" evidence="11">
    <location>
        <begin position="314"/>
        <end position="335"/>
    </location>
</feature>
<dbReference type="AlphaFoldDB" id="A0A843XST8"/>
<evidence type="ECO:0000256" key="1">
    <source>
        <dbReference type="ARBA" id="ARBA00004477"/>
    </source>
</evidence>
<evidence type="ECO:0000256" key="2">
    <source>
        <dbReference type="ARBA" id="ARBA00010120"/>
    </source>
</evidence>
<dbReference type="EMBL" id="NMUH01012202">
    <property type="protein sequence ID" value="MQM22131.1"/>
    <property type="molecule type" value="Genomic_DNA"/>
</dbReference>
<keyword evidence="5" id="KW-0256">Endoplasmic reticulum</keyword>
<keyword evidence="4 11" id="KW-0812">Transmembrane</keyword>
<dbReference type="Pfam" id="PF00810">
    <property type="entry name" value="ER_lumen_recept"/>
    <property type="match status" value="1"/>
</dbReference>
<dbReference type="Proteomes" id="UP000652761">
    <property type="component" value="Unassembled WGS sequence"/>
</dbReference>
<protein>
    <submittedName>
        <fullName evidence="12">Uncharacterized protein</fullName>
    </submittedName>
</protein>
<accession>A0A843XST8</accession>
<keyword evidence="10" id="KW-0675">Receptor</keyword>
<proteinExistence type="inferred from homology"/>
<keyword evidence="6" id="KW-0931">ER-Golgi transport</keyword>
<keyword evidence="13" id="KW-1185">Reference proteome</keyword>
<feature type="transmembrane region" description="Helical" evidence="11">
    <location>
        <begin position="39"/>
        <end position="59"/>
    </location>
</feature>
<dbReference type="InterPro" id="IPR000133">
    <property type="entry name" value="ER_ret_rcpt"/>
</dbReference>